<sequence length="352" mass="38559">MEKVLMKGNEALAEGAIRAGCRAYFGYPITPSSEIAEYMARKYPKIGGVFLQAESELAAINMVYGAASTGARVMTASSGPGISLKQEGISFIAEAELPCVIVNISRGGPGLGGIQPAQSDYFQATRGGGHGDYHTMVLAPASVQDMMDFAMEGFELADKYRIPVMIMAEGTLGQMMEPIILRDPVTPGYEKPWATTGCKGRKPNVITTLHLPPEELEQRNRYLKSKYDLIKAREKRAETFMTEDAKLVLVAFGLMSRVAKRAVMEVRKRGIKAGLIRPITLWPFPDEHIVEAAENGAKLFLSLEINMGQMVEDIKLALNGRSRVEFYGRIGIIPNPEEIVGVVMQIAEREGL</sequence>
<organism evidence="4 5">
    <name type="scientific">Thermosyntropha lipolytica DSM 11003</name>
    <dbReference type="NCBI Taxonomy" id="1123382"/>
    <lineage>
        <taxon>Bacteria</taxon>
        <taxon>Bacillati</taxon>
        <taxon>Bacillota</taxon>
        <taxon>Clostridia</taxon>
        <taxon>Eubacteriales</taxon>
        <taxon>Syntrophomonadaceae</taxon>
        <taxon>Thermosyntropha</taxon>
    </lineage>
</organism>
<evidence type="ECO:0000313" key="4">
    <source>
        <dbReference type="EMBL" id="SHH10446.1"/>
    </source>
</evidence>
<feature type="domain" description="Pyruvate:ferredoxin oxidoreductase core" evidence="3">
    <location>
        <begin position="245"/>
        <end position="331"/>
    </location>
</feature>
<dbReference type="AlphaFoldDB" id="A0A1M5Q990"/>
<reference evidence="5" key="1">
    <citation type="submission" date="2016-11" db="EMBL/GenBank/DDBJ databases">
        <authorList>
            <person name="Varghese N."/>
            <person name="Submissions S."/>
        </authorList>
    </citation>
    <scope>NUCLEOTIDE SEQUENCE [LARGE SCALE GENOMIC DNA]</scope>
    <source>
        <strain evidence="5">DSM 11003</strain>
    </source>
</reference>
<keyword evidence="1" id="KW-0560">Oxidoreductase</keyword>
<proteinExistence type="predicted"/>
<dbReference type="SUPFAM" id="SSF52518">
    <property type="entry name" value="Thiamin diphosphate-binding fold (THDP-binding)"/>
    <property type="match status" value="1"/>
</dbReference>
<evidence type="ECO:0000313" key="5">
    <source>
        <dbReference type="Proteomes" id="UP000242329"/>
    </source>
</evidence>
<dbReference type="Gene3D" id="3.40.50.970">
    <property type="match status" value="1"/>
</dbReference>
<dbReference type="SUPFAM" id="SSF52922">
    <property type="entry name" value="TK C-terminal domain-like"/>
    <property type="match status" value="1"/>
</dbReference>
<dbReference type="EMBL" id="FQWY01000031">
    <property type="protein sequence ID" value="SHH10446.1"/>
    <property type="molecule type" value="Genomic_DNA"/>
</dbReference>
<dbReference type="InterPro" id="IPR033412">
    <property type="entry name" value="PFOR_II"/>
</dbReference>
<accession>A0A1M5Q990</accession>
<dbReference type="InterPro" id="IPR052368">
    <property type="entry name" value="2-oxoacid_oxidoreductase"/>
</dbReference>
<evidence type="ECO:0000259" key="2">
    <source>
        <dbReference type="Pfam" id="PF01855"/>
    </source>
</evidence>
<dbReference type="PANTHER" id="PTHR43088:SF1">
    <property type="entry name" value="SUBUNIT OF PYRUVATE:FLAVODOXIN OXIDOREDUCTASE"/>
    <property type="match status" value="1"/>
</dbReference>
<dbReference type="Gene3D" id="3.40.50.920">
    <property type="match status" value="1"/>
</dbReference>
<dbReference type="InterPro" id="IPR009014">
    <property type="entry name" value="Transketo_C/PFOR_II"/>
</dbReference>
<protein>
    <submittedName>
        <fullName evidence="4">2-oxoglutarate ferredoxin oxidoreductase subunit alpha</fullName>
    </submittedName>
</protein>
<feature type="domain" description="Pyruvate flavodoxin/ferredoxin oxidoreductase pyrimidine binding" evidence="2">
    <location>
        <begin position="14"/>
        <end position="185"/>
    </location>
</feature>
<evidence type="ECO:0000256" key="1">
    <source>
        <dbReference type="ARBA" id="ARBA00023002"/>
    </source>
</evidence>
<dbReference type="InterPro" id="IPR029061">
    <property type="entry name" value="THDP-binding"/>
</dbReference>
<dbReference type="Proteomes" id="UP000242329">
    <property type="component" value="Unassembled WGS sequence"/>
</dbReference>
<dbReference type="InterPro" id="IPR002880">
    <property type="entry name" value="Pyrv_Fd/Flavodoxin_OxRdtase_N"/>
</dbReference>
<dbReference type="STRING" id="1123382.SAMN02745221_01688"/>
<dbReference type="RefSeq" id="WP_073092791.1">
    <property type="nucleotide sequence ID" value="NZ_FQWY01000031.1"/>
</dbReference>
<dbReference type="Pfam" id="PF01855">
    <property type="entry name" value="POR_N"/>
    <property type="match status" value="1"/>
</dbReference>
<dbReference type="CDD" id="cd07034">
    <property type="entry name" value="TPP_PYR_PFOR_IOR-alpha_like"/>
    <property type="match status" value="1"/>
</dbReference>
<evidence type="ECO:0000259" key="3">
    <source>
        <dbReference type="Pfam" id="PF17147"/>
    </source>
</evidence>
<dbReference type="NCBIfam" id="NF005507">
    <property type="entry name" value="PRK07119.1"/>
    <property type="match status" value="1"/>
</dbReference>
<dbReference type="GO" id="GO:0016491">
    <property type="term" value="F:oxidoreductase activity"/>
    <property type="evidence" value="ECO:0007669"/>
    <property type="project" value="UniProtKB-KW"/>
</dbReference>
<dbReference type="Pfam" id="PF17147">
    <property type="entry name" value="PFOR_II"/>
    <property type="match status" value="1"/>
</dbReference>
<dbReference type="OrthoDB" id="9794954at2"/>
<keyword evidence="5" id="KW-1185">Reference proteome</keyword>
<gene>
    <name evidence="4" type="ORF">SAMN02745221_01688</name>
</gene>
<name>A0A1M5Q990_9FIRM</name>
<dbReference type="PANTHER" id="PTHR43088">
    <property type="entry name" value="SUBUNIT OF PYRUVATE:FLAVODOXIN OXIDOREDUCTASE-RELATED"/>
    <property type="match status" value="1"/>
</dbReference>